<proteinExistence type="predicted"/>
<gene>
    <name evidence="1" type="ORF">LOK49_LG02G01481</name>
</gene>
<name>A0ACC0IHR4_9ERIC</name>
<feature type="non-terminal residue" evidence="1">
    <location>
        <position position="511"/>
    </location>
</feature>
<comment type="caution">
    <text evidence="1">The sequence shown here is derived from an EMBL/GenBank/DDBJ whole genome shotgun (WGS) entry which is preliminary data.</text>
</comment>
<evidence type="ECO:0000313" key="1">
    <source>
        <dbReference type="EMBL" id="KAI8024937.1"/>
    </source>
</evidence>
<accession>A0ACC0IHR4</accession>
<organism evidence="1 2">
    <name type="scientific">Camellia lanceoleosa</name>
    <dbReference type="NCBI Taxonomy" id="1840588"/>
    <lineage>
        <taxon>Eukaryota</taxon>
        <taxon>Viridiplantae</taxon>
        <taxon>Streptophyta</taxon>
        <taxon>Embryophyta</taxon>
        <taxon>Tracheophyta</taxon>
        <taxon>Spermatophyta</taxon>
        <taxon>Magnoliopsida</taxon>
        <taxon>eudicotyledons</taxon>
        <taxon>Gunneridae</taxon>
        <taxon>Pentapetalae</taxon>
        <taxon>asterids</taxon>
        <taxon>Ericales</taxon>
        <taxon>Theaceae</taxon>
        <taxon>Camellia</taxon>
    </lineage>
</organism>
<reference evidence="1 2" key="1">
    <citation type="journal article" date="2022" name="Plant J.">
        <title>Chromosome-level genome of Camellia lanceoleosa provides a valuable resource for understanding genome evolution and self-incompatibility.</title>
        <authorList>
            <person name="Gong W."/>
            <person name="Xiao S."/>
            <person name="Wang L."/>
            <person name="Liao Z."/>
            <person name="Chang Y."/>
            <person name="Mo W."/>
            <person name="Hu G."/>
            <person name="Li W."/>
            <person name="Zhao G."/>
            <person name="Zhu H."/>
            <person name="Hu X."/>
            <person name="Ji K."/>
            <person name="Xiang X."/>
            <person name="Song Q."/>
            <person name="Yuan D."/>
            <person name="Jin S."/>
            <person name="Zhang L."/>
        </authorList>
    </citation>
    <scope>NUCLEOTIDE SEQUENCE [LARGE SCALE GENOMIC DNA]</scope>
    <source>
        <strain evidence="1">SQ_2022a</strain>
    </source>
</reference>
<evidence type="ECO:0000313" key="2">
    <source>
        <dbReference type="Proteomes" id="UP001060215"/>
    </source>
</evidence>
<dbReference type="EMBL" id="CM045760">
    <property type="protein sequence ID" value="KAI8024937.1"/>
    <property type="molecule type" value="Genomic_DNA"/>
</dbReference>
<sequence length="511" mass="56962">MMPQDILAQQWLIVLMGQGALLLEEVINSCGIEAIDAIIDLAKNRLLSLNKQKLSLVLLPSEEPPPVKVGAVEHFLGSYDANKGMLRPHIMGLFSSLADLLNQLTVVQELSSKLDYSIGSQKFSCFLMHQYLISLPPFQASILQFDILIDPILIWMRRYSCYCRPKVASVVAVQIKFRRQDIANLYHYSLRVYSSILYLRVPQSFKIVLRGRVVEHHNIANDLKFPEFILYKPHGGNMEVCISLCGPVYFSEPQGRVSSIFDIKVGSSAKLGNSCQLYPGSHIFGNTELGDHCILMSGAVVGDDLPGHTVIGCNNVMGHHSVVGIKCQDMKYKSGDECFLEIGDNNEIREYASIHRSSKPSEKTVIGDNNLIMGSCHIAHDCKVGNNNIFANNTLLAGHVVVEDYAHTAGAIVVHQFCSIGSFSLRRYDMQFDVKYAYFNFLQSIPHPSSHGLTPHEMGFVGSSSDTSICYLGDEPDINAMERVNVAENRDIEREWEGVSLPAAETRQRYD</sequence>
<protein>
    <submittedName>
        <fullName evidence="1">Uncharacterized protein</fullName>
    </submittedName>
</protein>
<keyword evidence="2" id="KW-1185">Reference proteome</keyword>
<dbReference type="Proteomes" id="UP001060215">
    <property type="component" value="Chromosome 3"/>
</dbReference>